<feature type="active site" description="O-(3'-phospho-DNA)-tyrosine intermediate" evidence="11">
    <location>
        <position position="284"/>
    </location>
</feature>
<dbReference type="GO" id="GO:0051301">
    <property type="term" value="P:cell division"/>
    <property type="evidence" value="ECO:0007669"/>
    <property type="project" value="UniProtKB-KW"/>
</dbReference>
<keyword evidence="8 11" id="KW-0238">DNA-binding</keyword>
<comment type="caution">
    <text evidence="14">The sequence shown here is derived from an EMBL/GenBank/DDBJ whole genome shotgun (WGS) entry which is preliminary data.</text>
</comment>
<dbReference type="InterPro" id="IPR013762">
    <property type="entry name" value="Integrase-like_cat_sf"/>
</dbReference>
<dbReference type="Pfam" id="PF00589">
    <property type="entry name" value="Phage_integrase"/>
    <property type="match status" value="1"/>
</dbReference>
<feature type="active site" evidence="11">
    <location>
        <position position="252"/>
    </location>
</feature>
<dbReference type="HAMAP" id="MF_01807">
    <property type="entry name" value="Recomb_XerD"/>
    <property type="match status" value="1"/>
</dbReference>
<keyword evidence="4 11" id="KW-0963">Cytoplasm</keyword>
<dbReference type="EMBL" id="ACGU01000046">
    <property type="protein sequence ID" value="EEJ72129.1"/>
    <property type="molecule type" value="Genomic_DNA"/>
</dbReference>
<evidence type="ECO:0000256" key="2">
    <source>
        <dbReference type="ARBA" id="ARBA00010450"/>
    </source>
</evidence>
<dbReference type="CDD" id="cd00798">
    <property type="entry name" value="INT_XerDC_C"/>
    <property type="match status" value="1"/>
</dbReference>
<protein>
    <recommendedName>
        <fullName evidence="3 11">Tyrosine recombinase XerD</fullName>
    </recommendedName>
</protein>
<feature type="active site" evidence="11">
    <location>
        <position position="249"/>
    </location>
</feature>
<feature type="domain" description="Core-binding (CB)" evidence="13">
    <location>
        <begin position="6"/>
        <end position="91"/>
    </location>
</feature>
<proteinExistence type="inferred from homology"/>
<dbReference type="InterPro" id="IPR011010">
    <property type="entry name" value="DNA_brk_join_enz"/>
</dbReference>
<dbReference type="PANTHER" id="PTHR30349:SF81">
    <property type="entry name" value="TYROSINE RECOMBINASE XERC"/>
    <property type="match status" value="1"/>
</dbReference>
<dbReference type="InterPro" id="IPR023009">
    <property type="entry name" value="Tyrosine_recombinase_XerC/XerD"/>
</dbReference>
<dbReference type="InterPro" id="IPR010998">
    <property type="entry name" value="Integrase_recombinase_N"/>
</dbReference>
<evidence type="ECO:0000313" key="14">
    <source>
        <dbReference type="EMBL" id="EEJ72129.1"/>
    </source>
</evidence>
<dbReference type="InterPro" id="IPR050090">
    <property type="entry name" value="Tyrosine_recombinase_XerCD"/>
</dbReference>
<dbReference type="NCBIfam" id="TIGR02225">
    <property type="entry name" value="recomb_XerD"/>
    <property type="match status" value="1"/>
</dbReference>
<reference evidence="14 15" key="1">
    <citation type="submission" date="2009-01" db="EMBL/GenBank/DDBJ databases">
        <authorList>
            <person name="Qin X."/>
            <person name="Bachman B."/>
            <person name="Battles P."/>
            <person name="Bell A."/>
            <person name="Bess C."/>
            <person name="Bickham C."/>
            <person name="Chaboub L."/>
            <person name="Chen D."/>
            <person name="Coyle M."/>
            <person name="Deiros D.R."/>
            <person name="Dinh H."/>
            <person name="Forbes L."/>
            <person name="Fowler G."/>
            <person name="Francisco L."/>
            <person name="Fu Q."/>
            <person name="Gubbala S."/>
            <person name="Hale W."/>
            <person name="Han Y."/>
            <person name="Hemphill L."/>
            <person name="Highlander S.K."/>
            <person name="Hirani K."/>
            <person name="Hogues M."/>
            <person name="Jackson L."/>
            <person name="Jakkamsetti A."/>
            <person name="Javaid M."/>
            <person name="Jiang H."/>
            <person name="Korchina V."/>
            <person name="Kovar C."/>
            <person name="Lara F."/>
            <person name="Lee S."/>
            <person name="Mata R."/>
            <person name="Mathew T."/>
            <person name="Moen C."/>
            <person name="Morales K."/>
            <person name="Munidasa M."/>
            <person name="Nazareth L."/>
            <person name="Ngo R."/>
            <person name="Nguyen L."/>
            <person name="Okwuonu G."/>
            <person name="Ongeri F."/>
            <person name="Patil S."/>
            <person name="Petrosino J."/>
            <person name="Pham C."/>
            <person name="Pham P."/>
            <person name="Pu L.-L."/>
            <person name="Puazo M."/>
            <person name="Raj R."/>
            <person name="Reid J."/>
            <person name="Rouhana J."/>
            <person name="Saada N."/>
            <person name="Shang Y."/>
            <person name="Simmons D."/>
            <person name="Thornton R."/>
            <person name="Warren J."/>
            <person name="Weissenberger G."/>
            <person name="Zhang J."/>
            <person name="Zhang L."/>
            <person name="Zhou C."/>
            <person name="Zhu D."/>
            <person name="Muzny D."/>
            <person name="Worley K."/>
            <person name="Gibbs R."/>
        </authorList>
    </citation>
    <scope>NUCLEOTIDE SEQUENCE [LARGE SCALE GENOMIC DNA]</scope>
    <source>
        <strain evidence="14 15">DSM 16047</strain>
    </source>
</reference>
<dbReference type="InterPro" id="IPR044068">
    <property type="entry name" value="CB"/>
</dbReference>
<dbReference type="GO" id="GO:0006313">
    <property type="term" value="P:DNA transposition"/>
    <property type="evidence" value="ECO:0007669"/>
    <property type="project" value="UniProtKB-UniRule"/>
</dbReference>
<evidence type="ECO:0000256" key="7">
    <source>
        <dbReference type="ARBA" id="ARBA00022908"/>
    </source>
</evidence>
<keyword evidence="6 11" id="KW-0159">Chromosome partition</keyword>
<dbReference type="PROSITE" id="PS51898">
    <property type="entry name" value="TYR_RECOMBINASE"/>
    <property type="match status" value="1"/>
</dbReference>
<dbReference type="GO" id="GO:0005737">
    <property type="term" value="C:cytoplasm"/>
    <property type="evidence" value="ECO:0007669"/>
    <property type="project" value="UniProtKB-SubCell"/>
</dbReference>
<comment type="similarity">
    <text evidence="2 11">Belongs to the 'phage' integrase family. XerD subfamily.</text>
</comment>
<dbReference type="STRING" id="525365.HMPREF0548_1006"/>
<name>C2EMW0_9LACO</name>
<sequence length="303" mass="35143">MAMVNSKLQDQIDDYLRYSQVERGLSSNTISAYRQDLEEYLSFIEKEGMPSWPTEASDVDAFLARQRDLNKATSSISRLISSMRKFYQWLARQNIQKLNPMLEIDLPKKERRLPTALTQEEVNKLLEQPDVKRKLGLRDRAILETLYATGMRVSELINLELQDLHDDLGLVRVIGKGSKERLIPISPVALNWIKKYEKEVRDPLILHVGQNDEHIFLNSRGKMLTRQAIWQMIKKYCQMAGIVKDVTPHTLRHTFATHLLENGADLRVVQEILGHSDISTTQIYTNLSQKHILQVYQKTHPRL</sequence>
<evidence type="ECO:0000256" key="8">
    <source>
        <dbReference type="ARBA" id="ARBA00023125"/>
    </source>
</evidence>
<organism evidence="14 15">
    <name type="scientific">Lactobacillus ultunensis DSM 16047</name>
    <dbReference type="NCBI Taxonomy" id="525365"/>
    <lineage>
        <taxon>Bacteria</taxon>
        <taxon>Bacillati</taxon>
        <taxon>Bacillota</taxon>
        <taxon>Bacilli</taxon>
        <taxon>Lactobacillales</taxon>
        <taxon>Lactobacillaceae</taxon>
        <taxon>Lactobacillus</taxon>
    </lineage>
</organism>
<evidence type="ECO:0000256" key="9">
    <source>
        <dbReference type="ARBA" id="ARBA00023172"/>
    </source>
</evidence>
<dbReference type="PANTHER" id="PTHR30349">
    <property type="entry name" value="PHAGE INTEGRASE-RELATED"/>
    <property type="match status" value="1"/>
</dbReference>
<keyword evidence="7 11" id="KW-0229">DNA integration</keyword>
<feature type="active site" evidence="11">
    <location>
        <position position="275"/>
    </location>
</feature>
<dbReference type="PROSITE" id="PS51900">
    <property type="entry name" value="CB"/>
    <property type="match status" value="1"/>
</dbReference>
<evidence type="ECO:0000256" key="11">
    <source>
        <dbReference type="HAMAP-Rule" id="MF_01807"/>
    </source>
</evidence>
<dbReference type="NCBIfam" id="NF040815">
    <property type="entry name" value="recomb_XerA_Arch"/>
    <property type="match status" value="1"/>
</dbReference>
<evidence type="ECO:0000256" key="1">
    <source>
        <dbReference type="ARBA" id="ARBA00004496"/>
    </source>
</evidence>
<evidence type="ECO:0000313" key="15">
    <source>
        <dbReference type="Proteomes" id="UP000005583"/>
    </source>
</evidence>
<keyword evidence="5 11" id="KW-0132">Cell division</keyword>
<evidence type="ECO:0000256" key="10">
    <source>
        <dbReference type="ARBA" id="ARBA00023306"/>
    </source>
</evidence>
<dbReference type="HAMAP" id="MF_01808">
    <property type="entry name" value="Recomb_XerC_XerD"/>
    <property type="match status" value="1"/>
</dbReference>
<accession>C2EMW0</accession>
<dbReference type="NCBIfam" id="NF001399">
    <property type="entry name" value="PRK00283.1"/>
    <property type="match status" value="1"/>
</dbReference>
<dbReference type="eggNOG" id="COG4974">
    <property type="taxonomic scope" value="Bacteria"/>
</dbReference>
<dbReference type="InterPro" id="IPR004107">
    <property type="entry name" value="Integrase_SAM-like_N"/>
</dbReference>
<evidence type="ECO:0000256" key="3">
    <source>
        <dbReference type="ARBA" id="ARBA00015810"/>
    </source>
</evidence>
<dbReference type="AlphaFoldDB" id="C2EMW0"/>
<evidence type="ECO:0000256" key="4">
    <source>
        <dbReference type="ARBA" id="ARBA00022490"/>
    </source>
</evidence>
<dbReference type="HOGENOM" id="CLU_027562_9_6_9"/>
<dbReference type="GO" id="GO:0007059">
    <property type="term" value="P:chromosome segregation"/>
    <property type="evidence" value="ECO:0007669"/>
    <property type="project" value="UniProtKB-UniRule"/>
</dbReference>
<dbReference type="SUPFAM" id="SSF56349">
    <property type="entry name" value="DNA breaking-rejoining enzymes"/>
    <property type="match status" value="1"/>
</dbReference>
<comment type="function">
    <text evidence="11">Site-specific tyrosine recombinase, which acts by catalyzing the cutting and rejoining of the recombining DNA molecules. The XerC-XerD complex is essential to convert dimers of the bacterial chromosome into monomers to permit their segregation at cell division. It also contributes to the segregational stability of plasmids.</text>
</comment>
<evidence type="ECO:0000259" key="12">
    <source>
        <dbReference type="PROSITE" id="PS51898"/>
    </source>
</evidence>
<dbReference type="InterPro" id="IPR011932">
    <property type="entry name" value="Recomb_XerD"/>
</dbReference>
<feature type="active site" evidence="11">
    <location>
        <position position="152"/>
    </location>
</feature>
<comment type="subunit">
    <text evidence="11">Forms a cyclic heterotetrameric complex composed of two molecules of XerC and two molecules of XerD.</text>
</comment>
<evidence type="ECO:0000256" key="5">
    <source>
        <dbReference type="ARBA" id="ARBA00022618"/>
    </source>
</evidence>
<feature type="domain" description="Tyr recombinase" evidence="12">
    <location>
        <begin position="112"/>
        <end position="297"/>
    </location>
</feature>
<dbReference type="GO" id="GO:0009037">
    <property type="term" value="F:tyrosine-based site-specific recombinase activity"/>
    <property type="evidence" value="ECO:0007669"/>
    <property type="project" value="UniProtKB-UniRule"/>
</dbReference>
<comment type="subcellular location">
    <subcellularLocation>
        <location evidence="1 11">Cytoplasm</location>
    </subcellularLocation>
</comment>
<keyword evidence="9 11" id="KW-0233">DNA recombination</keyword>
<evidence type="ECO:0000256" key="6">
    <source>
        <dbReference type="ARBA" id="ARBA00022829"/>
    </source>
</evidence>
<evidence type="ECO:0000259" key="13">
    <source>
        <dbReference type="PROSITE" id="PS51900"/>
    </source>
</evidence>
<dbReference type="Gene3D" id="1.10.150.130">
    <property type="match status" value="1"/>
</dbReference>
<dbReference type="Gene3D" id="1.10.443.10">
    <property type="entry name" value="Intergrase catalytic core"/>
    <property type="match status" value="1"/>
</dbReference>
<dbReference type="Pfam" id="PF02899">
    <property type="entry name" value="Phage_int_SAM_1"/>
    <property type="match status" value="1"/>
</dbReference>
<dbReference type="InterPro" id="IPR002104">
    <property type="entry name" value="Integrase_catalytic"/>
</dbReference>
<feature type="active site" evidence="11">
    <location>
        <position position="176"/>
    </location>
</feature>
<keyword evidence="15" id="KW-1185">Reference proteome</keyword>
<gene>
    <name evidence="11 14" type="primary">xerD</name>
    <name evidence="14" type="ORF">HMPREF0548_1006</name>
</gene>
<dbReference type="Proteomes" id="UP000005583">
    <property type="component" value="Unassembled WGS sequence"/>
</dbReference>
<dbReference type="GO" id="GO:0003677">
    <property type="term" value="F:DNA binding"/>
    <property type="evidence" value="ECO:0007669"/>
    <property type="project" value="UniProtKB-UniRule"/>
</dbReference>
<keyword evidence="10 11" id="KW-0131">Cell cycle</keyword>